<gene>
    <name evidence="1" type="ORF">ATN07_32545</name>
</gene>
<dbReference type="PATRIC" id="fig|1430.6.peg.2194"/>
<proteinExistence type="predicted"/>
<reference evidence="1" key="1">
    <citation type="journal article" date="2017" name="Res. Microbiol.">
        <title>Comparative genomics of extrachromosomal elements in Bacillus thuringiensis subsp. israelensis.</title>
        <authorList>
            <person name="Bolotin A."/>
            <person name="Gillis A."/>
            <person name="Sanchis V."/>
            <person name="Nielsen-LeRoux C."/>
            <person name="Mahillon J."/>
            <person name="Lereclus D."/>
            <person name="Sorokin A."/>
        </authorList>
    </citation>
    <scope>NUCLEOTIDE SEQUENCE</scope>
    <source>
        <strain evidence="1">AM65-52</strain>
        <plasmid evidence="1">pAM65-52-3-235K</plasmid>
    </source>
</reference>
<evidence type="ECO:0000313" key="1">
    <source>
        <dbReference type="EMBL" id="AND28460.1"/>
    </source>
</evidence>
<organism evidence="1">
    <name type="scientific">Bacillus thuringiensis subsp. israelensis</name>
    <dbReference type="NCBI Taxonomy" id="1430"/>
    <lineage>
        <taxon>Bacteria</taxon>
        <taxon>Bacillati</taxon>
        <taxon>Bacillota</taxon>
        <taxon>Bacilli</taxon>
        <taxon>Bacillales</taxon>
        <taxon>Bacillaceae</taxon>
        <taxon>Bacillus</taxon>
        <taxon>Bacillus cereus group</taxon>
    </lineage>
</organism>
<name>A0A160LJU3_BACTI</name>
<dbReference type="RefSeq" id="WP_001063225.1">
    <property type="nucleotide sequence ID" value="NZ_CP013278.1"/>
</dbReference>
<dbReference type="AlphaFoldDB" id="A0A160LJU3"/>
<geneLocation type="plasmid" evidence="1">
    <name>pAM65-52-3-235K</name>
</geneLocation>
<sequence>MNNNEIFAMYMNTLNQQAQALNQQTQALQQGLTWMQQSNTAPVQQEQSVDVNTLVQQQIDAMMPALMKQAADAVQHTSEVPAPFIPPQPVVEDIVEDPAPQEYILGNKQYDLYVRIDKPCEGCPFASSCDLKASHIAQECGIMNMKEAAVDAGIMEVKIEVNEQTMTTSYLVYKDGQFIGSLADNRENKTIRAELEKYMGHTVRVMTHLKKNVANSTFTGLYAEILEVVTEVKQAQPVQPIVVAPSMFDESILIPEVKYPEPPTQPEEATLDLGDIVLPI</sequence>
<keyword evidence="1" id="KW-0614">Plasmid</keyword>
<protein>
    <submittedName>
        <fullName evidence="1">Uncharacterized protein</fullName>
    </submittedName>
</protein>
<accession>A0A160LJU3</accession>
<dbReference type="EMBL" id="CP013278">
    <property type="protein sequence ID" value="AND28460.1"/>
    <property type="molecule type" value="Genomic_DNA"/>
</dbReference>